<dbReference type="PANTHER" id="PTHR20974">
    <property type="entry name" value="UPF0585 PROTEIN CG18661"/>
    <property type="match status" value="1"/>
</dbReference>
<organism evidence="1">
    <name type="scientific">hydrothermal vent metagenome</name>
    <dbReference type="NCBI Taxonomy" id="652676"/>
    <lineage>
        <taxon>unclassified sequences</taxon>
        <taxon>metagenomes</taxon>
        <taxon>ecological metagenomes</taxon>
    </lineage>
</organism>
<dbReference type="GO" id="GO:0032259">
    <property type="term" value="P:methylation"/>
    <property type="evidence" value="ECO:0007669"/>
    <property type="project" value="UniProtKB-KW"/>
</dbReference>
<sequence length="209" mass="22804">MGDKLDFPATTRNCQPILQVLQEHLPAGNVLEIASGSGQHVVHFAEHLPQNRFWPSDPDPKHVKSVQAWTNAAKRENIHPPLLLDTTDKNWQSGEAFASLPVLLDAILCINMIHIAPIKAATGLLAGAAKRLRPGGLLYLYGPFLGAGNADAASNLAFDADLKRRNAAWGVRQLDEVQTMANDAGFDFDQSIEMPANNLSVLFRHRTAD</sequence>
<dbReference type="SUPFAM" id="SSF53335">
    <property type="entry name" value="S-adenosyl-L-methionine-dependent methyltransferases"/>
    <property type="match status" value="1"/>
</dbReference>
<dbReference type="InterPro" id="IPR029063">
    <property type="entry name" value="SAM-dependent_MTases_sf"/>
</dbReference>
<dbReference type="AlphaFoldDB" id="A0A3B0RVY9"/>
<keyword evidence="1" id="KW-0808">Transferase</keyword>
<gene>
    <name evidence="1" type="ORF">MNBD_ALPHA06-534</name>
</gene>
<dbReference type="Gene3D" id="3.40.50.150">
    <property type="entry name" value="Vaccinia Virus protein VP39"/>
    <property type="match status" value="1"/>
</dbReference>
<proteinExistence type="predicted"/>
<name>A0A3B0RVY9_9ZZZZ</name>
<dbReference type="Pfam" id="PF06080">
    <property type="entry name" value="DUF938"/>
    <property type="match status" value="1"/>
</dbReference>
<reference evidence="1" key="1">
    <citation type="submission" date="2018-06" db="EMBL/GenBank/DDBJ databases">
        <authorList>
            <person name="Zhirakovskaya E."/>
        </authorList>
    </citation>
    <scope>NUCLEOTIDE SEQUENCE</scope>
</reference>
<evidence type="ECO:0000313" key="1">
    <source>
        <dbReference type="EMBL" id="VAV96149.1"/>
    </source>
</evidence>
<keyword evidence="1" id="KW-0489">Methyltransferase</keyword>
<protein>
    <submittedName>
        <fullName evidence="1">SAM-dependent methyltransferases</fullName>
    </submittedName>
</protein>
<accession>A0A3B0RVY9</accession>
<dbReference type="PANTHER" id="PTHR20974:SF0">
    <property type="entry name" value="UPF0585 PROTEIN CG18661"/>
    <property type="match status" value="1"/>
</dbReference>
<dbReference type="EMBL" id="UOEE01000217">
    <property type="protein sequence ID" value="VAV96149.1"/>
    <property type="molecule type" value="Genomic_DNA"/>
</dbReference>
<dbReference type="CDD" id="cd02440">
    <property type="entry name" value="AdoMet_MTases"/>
    <property type="match status" value="1"/>
</dbReference>
<dbReference type="InterPro" id="IPR010342">
    <property type="entry name" value="DUF938"/>
</dbReference>
<dbReference type="GO" id="GO:0008168">
    <property type="term" value="F:methyltransferase activity"/>
    <property type="evidence" value="ECO:0007669"/>
    <property type="project" value="UniProtKB-KW"/>
</dbReference>